<evidence type="ECO:0000256" key="1">
    <source>
        <dbReference type="SAM" id="MobiDB-lite"/>
    </source>
</evidence>
<comment type="caution">
    <text evidence="3">The sequence shown here is derived from an EMBL/GenBank/DDBJ whole genome shotgun (WGS) entry which is preliminary data.</text>
</comment>
<dbReference type="RefSeq" id="WP_181234172.1">
    <property type="nucleotide sequence ID" value="NZ_PVNL01000111.1"/>
</dbReference>
<name>A0A2S9YBX7_9BACT</name>
<evidence type="ECO:0008006" key="5">
    <source>
        <dbReference type="Google" id="ProtNLM"/>
    </source>
</evidence>
<proteinExistence type="predicted"/>
<dbReference type="Proteomes" id="UP000238823">
    <property type="component" value="Unassembled WGS sequence"/>
</dbReference>
<keyword evidence="2" id="KW-0732">Signal</keyword>
<gene>
    <name evidence="3" type="ORF">ENSA7_54570</name>
</gene>
<evidence type="ECO:0000313" key="3">
    <source>
        <dbReference type="EMBL" id="PRQ02628.1"/>
    </source>
</evidence>
<feature type="region of interest" description="Disordered" evidence="1">
    <location>
        <begin position="309"/>
        <end position="331"/>
    </location>
</feature>
<sequence>MMARRSPVRPLITVALALGLAVFGSACDGDKTNEPGGAGGAQADGGGSGKAAEGGKDYVYDANGFTLIATTKTKMELSSTQGKGESELSVRSVIEATPQGEGLEVHGRVLELLDYKGSGQLDPEFMRKQAEEAGEEPMDLRAELAKSESWSIIDLKGEADEKATKAMAENQGEDDGPMNFGLFGLPDLPTVDLEVGNKVELPTKADERELPFGSVPVEVDVTWTLRGVEGDVAEFDVTVEGSGATEIDAGGATAMVSILEESSYTVFFNLASKLPVSYNGYSQSEINIDIPGQPISFATNNEIETTYEVSTGPVPEPAPAPEAAPVAAPES</sequence>
<protein>
    <recommendedName>
        <fullName evidence="5">Lipoprotein</fullName>
    </recommendedName>
</protein>
<reference evidence="3 4" key="1">
    <citation type="submission" date="2018-03" db="EMBL/GenBank/DDBJ databases">
        <title>Draft Genome Sequences of the Obligatory Marine Myxobacteria Enhygromyxa salina SWB007.</title>
        <authorList>
            <person name="Poehlein A."/>
            <person name="Moghaddam J.A."/>
            <person name="Harms H."/>
            <person name="Alanjari M."/>
            <person name="Koenig G.M."/>
            <person name="Daniel R."/>
            <person name="Schaeberle T.F."/>
        </authorList>
    </citation>
    <scope>NUCLEOTIDE SEQUENCE [LARGE SCALE GENOMIC DNA]</scope>
    <source>
        <strain evidence="3 4">SWB007</strain>
    </source>
</reference>
<evidence type="ECO:0000256" key="2">
    <source>
        <dbReference type="SAM" id="SignalP"/>
    </source>
</evidence>
<feature type="signal peptide" evidence="2">
    <location>
        <begin position="1"/>
        <end position="26"/>
    </location>
</feature>
<dbReference type="PROSITE" id="PS51257">
    <property type="entry name" value="PROKAR_LIPOPROTEIN"/>
    <property type="match status" value="1"/>
</dbReference>
<dbReference type="AlphaFoldDB" id="A0A2S9YBX7"/>
<dbReference type="EMBL" id="PVNL01000111">
    <property type="protein sequence ID" value="PRQ02628.1"/>
    <property type="molecule type" value="Genomic_DNA"/>
</dbReference>
<feature type="chain" id="PRO_5015646554" description="Lipoprotein" evidence="2">
    <location>
        <begin position="27"/>
        <end position="331"/>
    </location>
</feature>
<organism evidence="3 4">
    <name type="scientific">Enhygromyxa salina</name>
    <dbReference type="NCBI Taxonomy" id="215803"/>
    <lineage>
        <taxon>Bacteria</taxon>
        <taxon>Pseudomonadati</taxon>
        <taxon>Myxococcota</taxon>
        <taxon>Polyangia</taxon>
        <taxon>Nannocystales</taxon>
        <taxon>Nannocystaceae</taxon>
        <taxon>Enhygromyxa</taxon>
    </lineage>
</organism>
<accession>A0A2S9YBX7</accession>
<evidence type="ECO:0000313" key="4">
    <source>
        <dbReference type="Proteomes" id="UP000238823"/>
    </source>
</evidence>